<evidence type="ECO:0000313" key="2">
    <source>
        <dbReference type="EMBL" id="KKQ89833.1"/>
    </source>
</evidence>
<organism evidence="2 3">
    <name type="scientific">Candidatus Curtissbacteria bacterium GW2011_GWC2_38_9</name>
    <dbReference type="NCBI Taxonomy" id="1618414"/>
    <lineage>
        <taxon>Bacteria</taxon>
        <taxon>Candidatus Curtissiibacteriota</taxon>
    </lineage>
</organism>
<dbReference type="Pfam" id="PF00535">
    <property type="entry name" value="Glycos_transf_2"/>
    <property type="match status" value="1"/>
</dbReference>
<accession>A0A0G0LD36</accession>
<dbReference type="PANTHER" id="PTHR48090">
    <property type="entry name" value="UNDECAPRENYL-PHOSPHATE 4-DEOXY-4-FORMAMIDO-L-ARABINOSE TRANSFERASE-RELATED"/>
    <property type="match status" value="1"/>
</dbReference>
<dbReference type="EMBL" id="LBVP01000007">
    <property type="protein sequence ID" value="KKQ89833.1"/>
    <property type="molecule type" value="Genomic_DNA"/>
</dbReference>
<dbReference type="CDD" id="cd04179">
    <property type="entry name" value="DPM_DPG-synthase_like"/>
    <property type="match status" value="1"/>
</dbReference>
<feature type="domain" description="Glycosyltransferase 2-like" evidence="1">
    <location>
        <begin position="5"/>
        <end position="133"/>
    </location>
</feature>
<dbReference type="InterPro" id="IPR001173">
    <property type="entry name" value="Glyco_trans_2-like"/>
</dbReference>
<dbReference type="Proteomes" id="UP000034893">
    <property type="component" value="Unassembled WGS sequence"/>
</dbReference>
<keyword evidence="2" id="KW-0808">Transferase</keyword>
<dbReference type="GO" id="GO:0016740">
    <property type="term" value="F:transferase activity"/>
    <property type="evidence" value="ECO:0007669"/>
    <property type="project" value="UniProtKB-KW"/>
</dbReference>
<gene>
    <name evidence="2" type="ORF">UT12_C0007G0030</name>
</gene>
<name>A0A0G0LD36_9BACT</name>
<dbReference type="AlphaFoldDB" id="A0A0G0LD36"/>
<proteinExistence type="predicted"/>
<evidence type="ECO:0000313" key="3">
    <source>
        <dbReference type="Proteomes" id="UP000034893"/>
    </source>
</evidence>
<evidence type="ECO:0000259" key="1">
    <source>
        <dbReference type="Pfam" id="PF00535"/>
    </source>
</evidence>
<dbReference type="PANTHER" id="PTHR48090:SF7">
    <property type="entry name" value="RFBJ PROTEIN"/>
    <property type="match status" value="1"/>
</dbReference>
<dbReference type="Gene3D" id="3.90.550.10">
    <property type="entry name" value="Spore Coat Polysaccharide Biosynthesis Protein SpsA, Chain A"/>
    <property type="match status" value="1"/>
</dbReference>
<reference evidence="2 3" key="1">
    <citation type="journal article" date="2015" name="Nature">
        <title>rRNA introns, odd ribosomes, and small enigmatic genomes across a large radiation of phyla.</title>
        <authorList>
            <person name="Brown C.T."/>
            <person name="Hug L.A."/>
            <person name="Thomas B.C."/>
            <person name="Sharon I."/>
            <person name="Castelle C.J."/>
            <person name="Singh A."/>
            <person name="Wilkins M.J."/>
            <person name="Williams K.H."/>
            <person name="Banfield J.F."/>
        </authorList>
    </citation>
    <scope>NUCLEOTIDE SEQUENCE [LARGE SCALE GENOMIC DNA]</scope>
</reference>
<comment type="caution">
    <text evidence="2">The sequence shown here is derived from an EMBL/GenBank/DDBJ whole genome shotgun (WGS) entry which is preliminary data.</text>
</comment>
<dbReference type="InterPro" id="IPR050256">
    <property type="entry name" value="Glycosyltransferase_2"/>
</dbReference>
<sequence>MKIVIAVPAFNESQVIFKVLKSLPRRLKGVSNVDVVVIDDGSLDQTLKEAQRADVNIVRHLLNRGLGAAIKTGFSWAKKQNADIVVTFDADGQHDPRDISKLIQPIILKKADVVIGSRFLNKQVIPSDRFLLNWFANFATFILYGVLSTDSQSGLRAFSKKTIDLIDFKADRMDFSSEILLEAKRHNLKVIEVPIKAIYTDYSRIKGQKNINAIPVFARFLVKLLR</sequence>
<protein>
    <submittedName>
        <fullName evidence="2">Glycosyl transferase family 2</fullName>
    </submittedName>
</protein>
<dbReference type="SUPFAM" id="SSF53448">
    <property type="entry name" value="Nucleotide-diphospho-sugar transferases"/>
    <property type="match status" value="1"/>
</dbReference>
<dbReference type="InterPro" id="IPR029044">
    <property type="entry name" value="Nucleotide-diphossugar_trans"/>
</dbReference>